<reference evidence="1 2" key="1">
    <citation type="journal article" date="2019" name="Nat. Ecol. Evol.">
        <title>Megaphylogeny resolves global patterns of mushroom evolution.</title>
        <authorList>
            <person name="Varga T."/>
            <person name="Krizsan K."/>
            <person name="Foldi C."/>
            <person name="Dima B."/>
            <person name="Sanchez-Garcia M."/>
            <person name="Sanchez-Ramirez S."/>
            <person name="Szollosi G.J."/>
            <person name="Szarkandi J.G."/>
            <person name="Papp V."/>
            <person name="Albert L."/>
            <person name="Andreopoulos W."/>
            <person name="Angelini C."/>
            <person name="Antonin V."/>
            <person name="Barry K.W."/>
            <person name="Bougher N.L."/>
            <person name="Buchanan P."/>
            <person name="Buyck B."/>
            <person name="Bense V."/>
            <person name="Catcheside P."/>
            <person name="Chovatia M."/>
            <person name="Cooper J."/>
            <person name="Damon W."/>
            <person name="Desjardin D."/>
            <person name="Finy P."/>
            <person name="Geml J."/>
            <person name="Haridas S."/>
            <person name="Hughes K."/>
            <person name="Justo A."/>
            <person name="Karasinski D."/>
            <person name="Kautmanova I."/>
            <person name="Kiss B."/>
            <person name="Kocsube S."/>
            <person name="Kotiranta H."/>
            <person name="LaButti K.M."/>
            <person name="Lechner B.E."/>
            <person name="Liimatainen K."/>
            <person name="Lipzen A."/>
            <person name="Lukacs Z."/>
            <person name="Mihaltcheva S."/>
            <person name="Morgado L.N."/>
            <person name="Niskanen T."/>
            <person name="Noordeloos M.E."/>
            <person name="Ohm R.A."/>
            <person name="Ortiz-Santana B."/>
            <person name="Ovrebo C."/>
            <person name="Racz N."/>
            <person name="Riley R."/>
            <person name="Savchenko A."/>
            <person name="Shiryaev A."/>
            <person name="Soop K."/>
            <person name="Spirin V."/>
            <person name="Szebenyi C."/>
            <person name="Tomsovsky M."/>
            <person name="Tulloss R.E."/>
            <person name="Uehling J."/>
            <person name="Grigoriev I.V."/>
            <person name="Vagvolgyi C."/>
            <person name="Papp T."/>
            <person name="Martin F.M."/>
            <person name="Miettinen O."/>
            <person name="Hibbett D.S."/>
            <person name="Nagy L.G."/>
        </authorList>
    </citation>
    <scope>NUCLEOTIDE SEQUENCE [LARGE SCALE GENOMIC DNA]</scope>
    <source>
        <strain evidence="1 2">HHB13444</strain>
    </source>
</reference>
<accession>A0A5C3NK99</accession>
<dbReference type="AlphaFoldDB" id="A0A5C3NK99"/>
<gene>
    <name evidence="1" type="ORF">K466DRAFT_607537</name>
</gene>
<evidence type="ECO:0000313" key="1">
    <source>
        <dbReference type="EMBL" id="TFK77916.1"/>
    </source>
</evidence>
<protein>
    <submittedName>
        <fullName evidence="1">Uncharacterized protein</fullName>
    </submittedName>
</protein>
<evidence type="ECO:0000313" key="2">
    <source>
        <dbReference type="Proteomes" id="UP000308197"/>
    </source>
</evidence>
<name>A0A5C3NK99_9APHY</name>
<dbReference type="EMBL" id="ML213001">
    <property type="protein sequence ID" value="TFK77916.1"/>
    <property type="molecule type" value="Genomic_DNA"/>
</dbReference>
<dbReference type="InParanoid" id="A0A5C3NK99"/>
<sequence length="319" mass="36483">YKVHLPSGAEAFGRVSHIIEWTGNGDPQSDEDSDEDVLEALSTVKAMVGMTTLLLGREISHKMRLVKFPDAWDSSLVNGDRQLVDTDARFLVWESALDERIHALEFLPWERNMVVYPGHHFYVRDDVRIAVRDHPDTPWVVKQIARPACAATCLQERIWDFDAKWTYWRCCTLCDGGEGRWYHDECLTDHVSLQNVRMADRPPWLQELPDMDCSNRNEVEWQTVRELPMIRGCPLGVGGSSTLSFERVLDDVRSSEFPPPDAGSRIDALIKKHTYQAGDERGDSAEDKYRLDAATRLFGHLLTSFADDMYRMCPQGHIC</sequence>
<feature type="non-terminal residue" evidence="1">
    <location>
        <position position="1"/>
    </location>
</feature>
<organism evidence="1 2">
    <name type="scientific">Polyporus arcularius HHB13444</name>
    <dbReference type="NCBI Taxonomy" id="1314778"/>
    <lineage>
        <taxon>Eukaryota</taxon>
        <taxon>Fungi</taxon>
        <taxon>Dikarya</taxon>
        <taxon>Basidiomycota</taxon>
        <taxon>Agaricomycotina</taxon>
        <taxon>Agaricomycetes</taxon>
        <taxon>Polyporales</taxon>
        <taxon>Polyporaceae</taxon>
        <taxon>Polyporus</taxon>
    </lineage>
</organism>
<dbReference type="Proteomes" id="UP000308197">
    <property type="component" value="Unassembled WGS sequence"/>
</dbReference>
<keyword evidence="2" id="KW-1185">Reference proteome</keyword>
<proteinExistence type="predicted"/>